<feature type="region of interest" description="Disordered" evidence="1">
    <location>
        <begin position="1"/>
        <end position="29"/>
    </location>
</feature>
<dbReference type="PANTHER" id="PTHR43102">
    <property type="entry name" value="SLR1143 PROTEIN"/>
    <property type="match status" value="1"/>
</dbReference>
<accession>A0ABX0H3H7</accession>
<dbReference type="InterPro" id="IPR003018">
    <property type="entry name" value="GAF"/>
</dbReference>
<dbReference type="Proteomes" id="UP000800981">
    <property type="component" value="Unassembled WGS sequence"/>
</dbReference>
<dbReference type="PANTHER" id="PTHR43102:SF2">
    <property type="entry name" value="GAF DOMAIN-CONTAINING PROTEIN"/>
    <property type="match status" value="1"/>
</dbReference>
<organism evidence="4 5">
    <name type="scientific">Motilibacter deserti</name>
    <dbReference type="NCBI Taxonomy" id="2714956"/>
    <lineage>
        <taxon>Bacteria</taxon>
        <taxon>Bacillati</taxon>
        <taxon>Actinomycetota</taxon>
        <taxon>Actinomycetes</taxon>
        <taxon>Motilibacterales</taxon>
        <taxon>Motilibacteraceae</taxon>
        <taxon>Motilibacter</taxon>
    </lineage>
</organism>
<dbReference type="Pfam" id="PF08448">
    <property type="entry name" value="PAS_4"/>
    <property type="match status" value="1"/>
</dbReference>
<protein>
    <submittedName>
        <fullName evidence="4">PAS domain-containing protein</fullName>
    </submittedName>
</protein>
<evidence type="ECO:0000259" key="3">
    <source>
        <dbReference type="PROSITE" id="PS50113"/>
    </source>
</evidence>
<feature type="domain" description="PAS" evidence="2">
    <location>
        <begin position="302"/>
        <end position="372"/>
    </location>
</feature>
<evidence type="ECO:0000313" key="4">
    <source>
        <dbReference type="EMBL" id="NHC16584.1"/>
    </source>
</evidence>
<dbReference type="InterPro" id="IPR029016">
    <property type="entry name" value="GAF-like_dom_sf"/>
</dbReference>
<evidence type="ECO:0000259" key="2">
    <source>
        <dbReference type="PROSITE" id="PS50112"/>
    </source>
</evidence>
<evidence type="ECO:0000313" key="5">
    <source>
        <dbReference type="Proteomes" id="UP000800981"/>
    </source>
</evidence>
<dbReference type="CDD" id="cd00130">
    <property type="entry name" value="PAS"/>
    <property type="match status" value="2"/>
</dbReference>
<dbReference type="SMART" id="SM00091">
    <property type="entry name" value="PAS"/>
    <property type="match status" value="2"/>
</dbReference>
<dbReference type="InterPro" id="IPR000014">
    <property type="entry name" value="PAS"/>
</dbReference>
<proteinExistence type="predicted"/>
<gene>
    <name evidence="4" type="ORF">G9H71_22635</name>
</gene>
<dbReference type="Pfam" id="PF08447">
    <property type="entry name" value="PAS_3"/>
    <property type="match status" value="1"/>
</dbReference>
<dbReference type="Gene3D" id="3.30.450.40">
    <property type="match status" value="1"/>
</dbReference>
<dbReference type="PROSITE" id="PS50112">
    <property type="entry name" value="PAS"/>
    <property type="match status" value="2"/>
</dbReference>
<dbReference type="InterPro" id="IPR000700">
    <property type="entry name" value="PAS-assoc_C"/>
</dbReference>
<comment type="caution">
    <text evidence="4">The sequence shown here is derived from an EMBL/GenBank/DDBJ whole genome shotgun (WGS) entry which is preliminary data.</text>
</comment>
<dbReference type="InterPro" id="IPR013655">
    <property type="entry name" value="PAS_fold_3"/>
</dbReference>
<dbReference type="EMBL" id="JAANNP010000223">
    <property type="protein sequence ID" value="NHC16584.1"/>
    <property type="molecule type" value="Genomic_DNA"/>
</dbReference>
<dbReference type="PROSITE" id="PS50113">
    <property type="entry name" value="PAC"/>
    <property type="match status" value="1"/>
</dbReference>
<sequence length="392" mass="41842">MASHPSDGDDETPATAVGSDSSAHADAAGQHALPGSSALDRLAALAASLLHASSAYVSVLTDRQKIVGGAGLPPGVATGMEMPLTDAVCRLTIAAGAPVVVPDASADARVSALPAVAEGLVGSYLGVPIHASVGELIGALCVFEAEPRAWSPSDVQVLTQLADSAKTELELAALTAEYEATRVMSELAVDAAGIGTFDWDLTTGVLTWDDRLIELFGYDRETFDRSIEGFNARLHPEDLPRVTHALETAIATGGGYEAEYRILLPDGATRWITARGRALRDEHGRSVRVLGAAYDTTSAQEGEARVRRVLEMMTAAFFSLDREWRFTYVNSQAETLLGKPREELLGGNVWELFPAALASDFETHYRGAMETGQQTSFEAYYPAPLDAWYEVR</sequence>
<dbReference type="NCBIfam" id="TIGR00229">
    <property type="entry name" value="sensory_box"/>
    <property type="match status" value="2"/>
</dbReference>
<dbReference type="SUPFAM" id="SSF55781">
    <property type="entry name" value="GAF domain-like"/>
    <property type="match status" value="1"/>
</dbReference>
<feature type="domain" description="PAC" evidence="3">
    <location>
        <begin position="256"/>
        <end position="308"/>
    </location>
</feature>
<dbReference type="SMART" id="SM00086">
    <property type="entry name" value="PAC"/>
    <property type="match status" value="1"/>
</dbReference>
<dbReference type="RefSeq" id="WP_166284998.1">
    <property type="nucleotide sequence ID" value="NZ_JAANNP010000223.1"/>
</dbReference>
<dbReference type="InterPro" id="IPR013656">
    <property type="entry name" value="PAS_4"/>
</dbReference>
<feature type="non-terminal residue" evidence="4">
    <location>
        <position position="392"/>
    </location>
</feature>
<feature type="compositionally biased region" description="Low complexity" evidence="1">
    <location>
        <begin position="16"/>
        <end position="29"/>
    </location>
</feature>
<dbReference type="InterPro" id="IPR001610">
    <property type="entry name" value="PAC"/>
</dbReference>
<reference evidence="4 5" key="1">
    <citation type="submission" date="2020-03" db="EMBL/GenBank/DDBJ databases">
        <title>Two novel Motilibacter sp.</title>
        <authorList>
            <person name="Liu S."/>
        </authorList>
    </citation>
    <scope>NUCLEOTIDE SEQUENCE [LARGE SCALE GENOMIC DNA]</scope>
    <source>
        <strain evidence="4 5">E257</strain>
    </source>
</reference>
<feature type="domain" description="PAS" evidence="2">
    <location>
        <begin position="188"/>
        <end position="253"/>
    </location>
</feature>
<dbReference type="Pfam" id="PF01590">
    <property type="entry name" value="GAF"/>
    <property type="match status" value="1"/>
</dbReference>
<dbReference type="InterPro" id="IPR035965">
    <property type="entry name" value="PAS-like_dom_sf"/>
</dbReference>
<dbReference type="Gene3D" id="2.10.70.100">
    <property type="match status" value="1"/>
</dbReference>
<dbReference type="Gene3D" id="3.30.450.20">
    <property type="entry name" value="PAS domain"/>
    <property type="match status" value="2"/>
</dbReference>
<name>A0ABX0H3H7_9ACTN</name>
<evidence type="ECO:0000256" key="1">
    <source>
        <dbReference type="SAM" id="MobiDB-lite"/>
    </source>
</evidence>
<dbReference type="SMART" id="SM00065">
    <property type="entry name" value="GAF"/>
    <property type="match status" value="1"/>
</dbReference>
<keyword evidence="5" id="KW-1185">Reference proteome</keyword>
<dbReference type="SUPFAM" id="SSF55785">
    <property type="entry name" value="PYP-like sensor domain (PAS domain)"/>
    <property type="match status" value="2"/>
</dbReference>